<dbReference type="InterPro" id="IPR011008">
    <property type="entry name" value="Dimeric_a/b-barrel"/>
</dbReference>
<comment type="subunit">
    <text evidence="1">Homodimer.</text>
</comment>
<evidence type="ECO:0000256" key="1">
    <source>
        <dbReference type="ARBA" id="ARBA00011738"/>
    </source>
</evidence>
<dbReference type="SMART" id="SM00886">
    <property type="entry name" value="Dabb"/>
    <property type="match status" value="2"/>
</dbReference>
<feature type="domain" description="Stress-response A/B barrel" evidence="2">
    <location>
        <begin position="8"/>
        <end position="101"/>
    </location>
</feature>
<evidence type="ECO:0000259" key="2">
    <source>
        <dbReference type="PROSITE" id="PS51502"/>
    </source>
</evidence>
<dbReference type="Pfam" id="PF07876">
    <property type="entry name" value="Dabb"/>
    <property type="match status" value="1"/>
</dbReference>
<dbReference type="InterPro" id="IPR013097">
    <property type="entry name" value="Dabb"/>
</dbReference>
<organism evidence="3 4">
    <name type="scientific">Tagetes erecta</name>
    <name type="common">African marigold</name>
    <dbReference type="NCBI Taxonomy" id="13708"/>
    <lineage>
        <taxon>Eukaryota</taxon>
        <taxon>Viridiplantae</taxon>
        <taxon>Streptophyta</taxon>
        <taxon>Embryophyta</taxon>
        <taxon>Tracheophyta</taxon>
        <taxon>Spermatophyta</taxon>
        <taxon>Magnoliopsida</taxon>
        <taxon>eudicotyledons</taxon>
        <taxon>Gunneridae</taxon>
        <taxon>Pentapetalae</taxon>
        <taxon>asterids</taxon>
        <taxon>campanulids</taxon>
        <taxon>Asterales</taxon>
        <taxon>Asteraceae</taxon>
        <taxon>Asteroideae</taxon>
        <taxon>Heliantheae alliance</taxon>
        <taxon>Tageteae</taxon>
        <taxon>Tagetes</taxon>
    </lineage>
</organism>
<accession>A0AAD8KS73</accession>
<name>A0AAD8KS73_TARER</name>
<dbReference type="AlphaFoldDB" id="A0AAD8KS73"/>
<keyword evidence="4" id="KW-1185">Reference proteome</keyword>
<evidence type="ECO:0000313" key="3">
    <source>
        <dbReference type="EMBL" id="KAK1428570.1"/>
    </source>
</evidence>
<evidence type="ECO:0000313" key="4">
    <source>
        <dbReference type="Proteomes" id="UP001229421"/>
    </source>
</evidence>
<dbReference type="InterPro" id="IPR044662">
    <property type="entry name" value="HS1/DABB1-like"/>
</dbReference>
<dbReference type="EMBL" id="JAUHHV010000004">
    <property type="protein sequence ID" value="KAK1428570.1"/>
    <property type="molecule type" value="Genomic_DNA"/>
</dbReference>
<dbReference type="SUPFAM" id="SSF54909">
    <property type="entry name" value="Dimeric alpha+beta barrel"/>
    <property type="match status" value="2"/>
</dbReference>
<dbReference type="Proteomes" id="UP001229421">
    <property type="component" value="Unassembled WGS sequence"/>
</dbReference>
<protein>
    <recommendedName>
        <fullName evidence="2">Stress-response A/B barrel domain-containing protein</fullName>
    </recommendedName>
</protein>
<dbReference type="Gene3D" id="3.30.70.100">
    <property type="match status" value="1"/>
</dbReference>
<dbReference type="PANTHER" id="PTHR33178:SF3">
    <property type="entry name" value="STRESS-RESPONSE A_B BARREL DOMAIN-CONTAINING PROTEIN UP3"/>
    <property type="match status" value="1"/>
</dbReference>
<reference evidence="3" key="1">
    <citation type="journal article" date="2023" name="bioRxiv">
        <title>Improved chromosome-level genome assembly for marigold (Tagetes erecta).</title>
        <authorList>
            <person name="Jiang F."/>
            <person name="Yuan L."/>
            <person name="Wang S."/>
            <person name="Wang H."/>
            <person name="Xu D."/>
            <person name="Wang A."/>
            <person name="Fan W."/>
        </authorList>
    </citation>
    <scope>NUCLEOTIDE SEQUENCE</scope>
    <source>
        <strain evidence="3">WSJ</strain>
        <tissue evidence="3">Leaf</tissue>
    </source>
</reference>
<gene>
    <name evidence="3" type="ORF">QVD17_17408</name>
</gene>
<dbReference type="PROSITE" id="PS51502">
    <property type="entry name" value="S_R_A_B_BARREL"/>
    <property type="match status" value="1"/>
</dbReference>
<comment type="caution">
    <text evidence="3">The sequence shown here is derived from an EMBL/GenBank/DDBJ whole genome shotgun (WGS) entry which is preliminary data.</text>
</comment>
<dbReference type="PANTHER" id="PTHR33178">
    <property type="match status" value="1"/>
</dbReference>
<sequence>MSTHHQTIEHIALVNIKPDVDSTKVTKVIDEINGLASLDLTIHLSAGKLLRSTCTSLNFSHIVHCRFKSTDDLQAYNHHPEHLHVAKKLQEIVDDFMVVDCVSGSIRHDLLTPGYVMRVTLLKLKEGLDENEKDKLKVGVKNLFKTDEHTSISENLCHEMGKGYSIAIIVVFPGLEAIDSDVELENLYNSKVNEFIDDKIVVDYVAP</sequence>
<proteinExistence type="predicted"/>